<sequence length="276" mass="31919">MKRFDAELLKQTLMQTPWDSVFIFDETDDVLDSWEKLFIDGLEQHCPWRTKRVAWVNQAPWITPAIIKQLQFRDALLKKFRRHRNPSVWADYKKARNKAVGMLRNIKRKFYVSKLEQNENDAKGTWKIIKSISGMSISSHKGSGIDKLRPRMLKLAAPIIAPSIAKLINYSFNTASFPQRWKTAKVFALFKGGDSEDLNNYRPISVLPVLSKVIERHVHDSLSSYLCENNLIYSKQSGFQKLHTTETALIRIIDDLLFNLDNDLNLTAKAFDMVTC</sequence>
<dbReference type="PANTHER" id="PTHR47510:SF3">
    <property type="entry name" value="ENDO_EXONUCLEASE_PHOSPHATASE DOMAIN-CONTAINING PROTEIN"/>
    <property type="match status" value="1"/>
</dbReference>
<comment type="caution">
    <text evidence="1">The sequence shown here is derived from an EMBL/GenBank/DDBJ whole genome shotgun (WGS) entry which is preliminary data.</text>
</comment>
<dbReference type="GO" id="GO:0003964">
    <property type="term" value="F:RNA-directed DNA polymerase activity"/>
    <property type="evidence" value="ECO:0007669"/>
    <property type="project" value="UniProtKB-KW"/>
</dbReference>
<name>A0AAD9PQ10_ACRCE</name>
<dbReference type="EMBL" id="JARQWQ010000248">
    <property type="protein sequence ID" value="KAK2546883.1"/>
    <property type="molecule type" value="Genomic_DNA"/>
</dbReference>
<proteinExistence type="predicted"/>
<protein>
    <submittedName>
        <fullName evidence="1">RNA-directed DNA polymerase from mobile element jockey</fullName>
    </submittedName>
</protein>
<keyword evidence="1" id="KW-0808">Transferase</keyword>
<keyword evidence="2" id="KW-1185">Reference proteome</keyword>
<keyword evidence="1" id="KW-0548">Nucleotidyltransferase</keyword>
<organism evidence="1 2">
    <name type="scientific">Acropora cervicornis</name>
    <name type="common">Staghorn coral</name>
    <dbReference type="NCBI Taxonomy" id="6130"/>
    <lineage>
        <taxon>Eukaryota</taxon>
        <taxon>Metazoa</taxon>
        <taxon>Cnidaria</taxon>
        <taxon>Anthozoa</taxon>
        <taxon>Hexacorallia</taxon>
        <taxon>Scleractinia</taxon>
        <taxon>Astrocoeniina</taxon>
        <taxon>Acroporidae</taxon>
        <taxon>Acropora</taxon>
    </lineage>
</organism>
<evidence type="ECO:0000313" key="2">
    <source>
        <dbReference type="Proteomes" id="UP001249851"/>
    </source>
</evidence>
<gene>
    <name evidence="1" type="ORF">P5673_033382</name>
</gene>
<reference evidence="1" key="1">
    <citation type="journal article" date="2023" name="G3 (Bethesda)">
        <title>Whole genome assembly and annotation of the endangered Caribbean coral Acropora cervicornis.</title>
        <authorList>
            <person name="Selwyn J.D."/>
            <person name="Vollmer S.V."/>
        </authorList>
    </citation>
    <scope>NUCLEOTIDE SEQUENCE</scope>
    <source>
        <strain evidence="1">K2</strain>
    </source>
</reference>
<dbReference type="PANTHER" id="PTHR47510">
    <property type="entry name" value="REVERSE TRANSCRIPTASE DOMAIN-CONTAINING PROTEIN"/>
    <property type="match status" value="1"/>
</dbReference>
<keyword evidence="1" id="KW-0695">RNA-directed DNA polymerase</keyword>
<reference evidence="1" key="2">
    <citation type="journal article" date="2023" name="Science">
        <title>Genomic signatures of disease resistance in endangered staghorn corals.</title>
        <authorList>
            <person name="Vollmer S.V."/>
            <person name="Selwyn J.D."/>
            <person name="Despard B.A."/>
            <person name="Roesel C.L."/>
        </authorList>
    </citation>
    <scope>NUCLEOTIDE SEQUENCE</scope>
    <source>
        <strain evidence="1">K2</strain>
    </source>
</reference>
<accession>A0AAD9PQ10</accession>
<dbReference type="AlphaFoldDB" id="A0AAD9PQ10"/>
<evidence type="ECO:0000313" key="1">
    <source>
        <dbReference type="EMBL" id="KAK2546883.1"/>
    </source>
</evidence>
<dbReference type="Proteomes" id="UP001249851">
    <property type="component" value="Unassembled WGS sequence"/>
</dbReference>